<dbReference type="Pfam" id="PF10551">
    <property type="entry name" value="MULE"/>
    <property type="match status" value="1"/>
</dbReference>
<gene>
    <name evidence="3" type="ORF">LSAT_V11C400164750</name>
</gene>
<dbReference type="PANTHER" id="PTHR31973:SF188">
    <property type="entry name" value="POLYPROTEIN, PUTATIVE-RELATED"/>
    <property type="match status" value="1"/>
</dbReference>
<proteinExistence type="predicted"/>
<dbReference type="InterPro" id="IPR018289">
    <property type="entry name" value="MULE_transposase_dom"/>
</dbReference>
<evidence type="ECO:0000259" key="1">
    <source>
        <dbReference type="Pfam" id="PF03108"/>
    </source>
</evidence>
<name>A0A9R1VV11_LACSA</name>
<organism evidence="3 4">
    <name type="scientific">Lactuca sativa</name>
    <name type="common">Garden lettuce</name>
    <dbReference type="NCBI Taxonomy" id="4236"/>
    <lineage>
        <taxon>Eukaryota</taxon>
        <taxon>Viridiplantae</taxon>
        <taxon>Streptophyta</taxon>
        <taxon>Embryophyta</taxon>
        <taxon>Tracheophyta</taxon>
        <taxon>Spermatophyta</taxon>
        <taxon>Magnoliopsida</taxon>
        <taxon>eudicotyledons</taxon>
        <taxon>Gunneridae</taxon>
        <taxon>Pentapetalae</taxon>
        <taxon>asterids</taxon>
        <taxon>campanulids</taxon>
        <taxon>Asterales</taxon>
        <taxon>Asteraceae</taxon>
        <taxon>Cichorioideae</taxon>
        <taxon>Cichorieae</taxon>
        <taxon>Lactucinae</taxon>
        <taxon>Lactuca</taxon>
    </lineage>
</organism>
<feature type="domain" description="Transposase MuDR plant" evidence="1">
    <location>
        <begin position="170"/>
        <end position="204"/>
    </location>
</feature>
<protein>
    <recommendedName>
        <fullName evidence="5">MULE transposase domain-containing protein</fullName>
    </recommendedName>
</protein>
<dbReference type="InterPro" id="IPR004332">
    <property type="entry name" value="Transposase_MuDR"/>
</dbReference>
<sequence length="632" mass="72591">MIVSLLSFNFRRIPTSKFKLKLKYGGYFRLTKNSCRQIYCFGFQKCIHIDITLYKLSQLHEEVIKRYSSKNNPKFSILYVDKYAPDKSFNELDSDEKFMAMLSIDEPHDEYDADLCPSEKSYHSHLSSDNEDVLMNDDDEVYSFSKNSIGMEVDSKIENVVDFMRDLNHFAKSDPTRFTKRCENLECEWIIHAYITQDEVTFKVSVYVKKTVEVHTCTRSNKGGNKRATQGWIANLVTNKLKSDGDVAPYELRNWIMKNYNVDVSYLKVFRGKEQAYIDMYGSVVEIEFDKVGGNKIFKRFFICLATSSRGFVAGCRPYIGLDACHLKEKFNGGLAAGTGIDGNNSIFPISYCMLQSENPQSWTWFLDSLKKSIGTQNGLEVAIMNVYPNVEHRECIRHLYSNFKKHFCGDFFNTKLLAAAKTYCPTNHERLLKEISDKNEVAIAYLNTNQKKFGVEESLELFPNVIASLIIFQKHLIIGLTMKWFGKKRNWGNTWNGILVPIAKSYLNDIAKNLGEYEVSRICENQVEGNLKDDTSVRDVVSMDTVKKHVKIQHLKVSIKVKQPPLKGYLNLHFFSVNDNTNNENNFFIHFRKHGNNTKSHGDLGVSGSTKKARAISWSFDNFVSLSCKCS</sequence>
<evidence type="ECO:0000313" key="3">
    <source>
        <dbReference type="EMBL" id="KAJ0211058.1"/>
    </source>
</evidence>
<dbReference type="Proteomes" id="UP000235145">
    <property type="component" value="Unassembled WGS sequence"/>
</dbReference>
<dbReference type="AlphaFoldDB" id="A0A9R1VV11"/>
<evidence type="ECO:0000259" key="2">
    <source>
        <dbReference type="Pfam" id="PF10551"/>
    </source>
</evidence>
<feature type="domain" description="MULE transposase" evidence="2">
    <location>
        <begin position="320"/>
        <end position="403"/>
    </location>
</feature>
<dbReference type="Pfam" id="PF03108">
    <property type="entry name" value="DBD_Tnp_Mut"/>
    <property type="match status" value="1"/>
</dbReference>
<comment type="caution">
    <text evidence="3">The sequence shown here is derived from an EMBL/GenBank/DDBJ whole genome shotgun (WGS) entry which is preliminary data.</text>
</comment>
<evidence type="ECO:0008006" key="5">
    <source>
        <dbReference type="Google" id="ProtNLM"/>
    </source>
</evidence>
<dbReference type="EMBL" id="NBSK02000004">
    <property type="protein sequence ID" value="KAJ0211058.1"/>
    <property type="molecule type" value="Genomic_DNA"/>
</dbReference>
<accession>A0A9R1VV11</accession>
<reference evidence="3 4" key="1">
    <citation type="journal article" date="2017" name="Nat. Commun.">
        <title>Genome assembly with in vitro proximity ligation data and whole-genome triplication in lettuce.</title>
        <authorList>
            <person name="Reyes-Chin-Wo S."/>
            <person name="Wang Z."/>
            <person name="Yang X."/>
            <person name="Kozik A."/>
            <person name="Arikit S."/>
            <person name="Song C."/>
            <person name="Xia L."/>
            <person name="Froenicke L."/>
            <person name="Lavelle D.O."/>
            <person name="Truco M.J."/>
            <person name="Xia R."/>
            <person name="Zhu S."/>
            <person name="Xu C."/>
            <person name="Xu H."/>
            <person name="Xu X."/>
            <person name="Cox K."/>
            <person name="Korf I."/>
            <person name="Meyers B.C."/>
            <person name="Michelmore R.W."/>
        </authorList>
    </citation>
    <scope>NUCLEOTIDE SEQUENCE [LARGE SCALE GENOMIC DNA]</scope>
    <source>
        <strain evidence="4">cv. Salinas</strain>
        <tissue evidence="3">Seedlings</tissue>
    </source>
</reference>
<evidence type="ECO:0000313" key="4">
    <source>
        <dbReference type="Proteomes" id="UP000235145"/>
    </source>
</evidence>
<keyword evidence="4" id="KW-1185">Reference proteome</keyword>
<dbReference type="PANTHER" id="PTHR31973">
    <property type="entry name" value="POLYPROTEIN, PUTATIVE-RELATED"/>
    <property type="match status" value="1"/>
</dbReference>